<evidence type="ECO:0000256" key="3">
    <source>
        <dbReference type="ARBA" id="ARBA00023163"/>
    </source>
</evidence>
<dbReference type="InterPro" id="IPR003313">
    <property type="entry name" value="AraC-bd"/>
</dbReference>
<evidence type="ECO:0000313" key="6">
    <source>
        <dbReference type="Proteomes" id="UP000824243"/>
    </source>
</evidence>
<proteinExistence type="predicted"/>
<evidence type="ECO:0000313" key="5">
    <source>
        <dbReference type="EMBL" id="HIX49222.1"/>
    </source>
</evidence>
<organism evidence="5 6">
    <name type="scientific">Candidatus Mediterraneibacter caccavium</name>
    <dbReference type="NCBI Taxonomy" id="2838661"/>
    <lineage>
        <taxon>Bacteria</taxon>
        <taxon>Bacillati</taxon>
        <taxon>Bacillota</taxon>
        <taxon>Clostridia</taxon>
        <taxon>Lachnospirales</taxon>
        <taxon>Lachnospiraceae</taxon>
        <taxon>Mediterraneibacter</taxon>
    </lineage>
</organism>
<keyword evidence="1" id="KW-0805">Transcription regulation</keyword>
<dbReference type="GO" id="GO:0043565">
    <property type="term" value="F:sequence-specific DNA binding"/>
    <property type="evidence" value="ECO:0007669"/>
    <property type="project" value="InterPro"/>
</dbReference>
<dbReference type="InterPro" id="IPR009057">
    <property type="entry name" value="Homeodomain-like_sf"/>
</dbReference>
<evidence type="ECO:0000256" key="1">
    <source>
        <dbReference type="ARBA" id="ARBA00023015"/>
    </source>
</evidence>
<dbReference type="SMART" id="SM00342">
    <property type="entry name" value="HTH_ARAC"/>
    <property type="match status" value="1"/>
</dbReference>
<dbReference type="PANTHER" id="PTHR43280:SF34">
    <property type="entry name" value="ARAC-FAMILY TRANSCRIPTIONAL REGULATOR"/>
    <property type="match status" value="1"/>
</dbReference>
<feature type="domain" description="HTH araC/xylS-type" evidence="4">
    <location>
        <begin position="188"/>
        <end position="285"/>
    </location>
</feature>
<dbReference type="PANTHER" id="PTHR43280">
    <property type="entry name" value="ARAC-FAMILY TRANSCRIPTIONAL REGULATOR"/>
    <property type="match status" value="1"/>
</dbReference>
<gene>
    <name evidence="5" type="ORF">H9981_09490</name>
</gene>
<dbReference type="EMBL" id="DXFA01000159">
    <property type="protein sequence ID" value="HIX49222.1"/>
    <property type="molecule type" value="Genomic_DNA"/>
</dbReference>
<dbReference type="Gene3D" id="2.60.120.10">
    <property type="entry name" value="Jelly Rolls"/>
    <property type="match status" value="1"/>
</dbReference>
<keyword evidence="2" id="KW-0238">DNA-binding</keyword>
<dbReference type="Gene3D" id="1.10.10.60">
    <property type="entry name" value="Homeodomain-like"/>
    <property type="match status" value="2"/>
</dbReference>
<comment type="caution">
    <text evidence="5">The sequence shown here is derived from an EMBL/GenBank/DDBJ whole genome shotgun (WGS) entry which is preliminary data.</text>
</comment>
<accession>A0A9D2AT01</accession>
<keyword evidence="3" id="KW-0804">Transcription</keyword>
<dbReference type="InterPro" id="IPR037923">
    <property type="entry name" value="HTH-like"/>
</dbReference>
<name>A0A9D2AT01_9FIRM</name>
<dbReference type="Pfam" id="PF12833">
    <property type="entry name" value="HTH_18"/>
    <property type="match status" value="1"/>
</dbReference>
<dbReference type="SUPFAM" id="SSF51215">
    <property type="entry name" value="Regulatory protein AraC"/>
    <property type="match status" value="1"/>
</dbReference>
<dbReference type="InterPro" id="IPR018060">
    <property type="entry name" value="HTH_AraC"/>
</dbReference>
<evidence type="ECO:0000259" key="4">
    <source>
        <dbReference type="PROSITE" id="PS01124"/>
    </source>
</evidence>
<protein>
    <submittedName>
        <fullName evidence="5">AraC family transcriptional regulator</fullName>
    </submittedName>
</protein>
<sequence>MKKNLQTRFSTRQYMLSRDFEIYYYKDSALSGVDSHTHDYYEFYFFLEGDVSIEIAGRAFPLRYGDVVLIPPGTPHRPYIRDSKTPYRRFVFWVTGEYLNQMMETSVAYGYLMQYVRTKGEYIFHNDRVGFNEIQTKVFRLIEETRGNRFGKDARIPLCVSDLILHLNRIVYEQKHEKHPQAEQALYESLTDYIGEHLDEELSLDSLAGEFYVSKYHIAHVFKDHIGISIHQYIMKKRLSACRDAIRNGTKITEAYLMYGFKDYSGFYRAFKKEYGMSPREWQEINRKQFLEM</sequence>
<reference evidence="5" key="2">
    <citation type="submission" date="2021-04" db="EMBL/GenBank/DDBJ databases">
        <authorList>
            <person name="Gilroy R."/>
        </authorList>
    </citation>
    <scope>NUCLEOTIDE SEQUENCE</scope>
    <source>
        <strain evidence="5">ChiSjej5B23-15282</strain>
    </source>
</reference>
<dbReference type="PROSITE" id="PS01124">
    <property type="entry name" value="HTH_ARAC_FAMILY_2"/>
    <property type="match status" value="1"/>
</dbReference>
<dbReference type="SUPFAM" id="SSF46689">
    <property type="entry name" value="Homeodomain-like"/>
    <property type="match status" value="2"/>
</dbReference>
<dbReference type="InterPro" id="IPR014710">
    <property type="entry name" value="RmlC-like_jellyroll"/>
</dbReference>
<evidence type="ECO:0000256" key="2">
    <source>
        <dbReference type="ARBA" id="ARBA00023125"/>
    </source>
</evidence>
<reference evidence="5" key="1">
    <citation type="journal article" date="2021" name="PeerJ">
        <title>Extensive microbial diversity within the chicken gut microbiome revealed by metagenomics and culture.</title>
        <authorList>
            <person name="Gilroy R."/>
            <person name="Ravi A."/>
            <person name="Getino M."/>
            <person name="Pursley I."/>
            <person name="Horton D.L."/>
            <person name="Alikhan N.F."/>
            <person name="Baker D."/>
            <person name="Gharbi K."/>
            <person name="Hall N."/>
            <person name="Watson M."/>
            <person name="Adriaenssens E.M."/>
            <person name="Foster-Nyarko E."/>
            <person name="Jarju S."/>
            <person name="Secka A."/>
            <person name="Antonio M."/>
            <person name="Oren A."/>
            <person name="Chaudhuri R.R."/>
            <person name="La Ragione R."/>
            <person name="Hildebrand F."/>
            <person name="Pallen M.J."/>
        </authorList>
    </citation>
    <scope>NUCLEOTIDE SEQUENCE</scope>
    <source>
        <strain evidence="5">ChiSjej5B23-15282</strain>
    </source>
</reference>
<dbReference type="AlphaFoldDB" id="A0A9D2AT01"/>
<dbReference type="Pfam" id="PF02311">
    <property type="entry name" value="AraC_binding"/>
    <property type="match status" value="1"/>
</dbReference>
<dbReference type="GO" id="GO:0003700">
    <property type="term" value="F:DNA-binding transcription factor activity"/>
    <property type="evidence" value="ECO:0007669"/>
    <property type="project" value="InterPro"/>
</dbReference>
<dbReference type="Proteomes" id="UP000824243">
    <property type="component" value="Unassembled WGS sequence"/>
</dbReference>